<feature type="compositionally biased region" description="Low complexity" evidence="1">
    <location>
        <begin position="89"/>
        <end position="112"/>
    </location>
</feature>
<evidence type="ECO:0000256" key="1">
    <source>
        <dbReference type="SAM" id="MobiDB-lite"/>
    </source>
</evidence>
<name>A0A3B1D5C1_9ZZZZ</name>
<feature type="region of interest" description="Disordered" evidence="1">
    <location>
        <begin position="89"/>
        <end position="185"/>
    </location>
</feature>
<proteinExistence type="predicted"/>
<organism evidence="2">
    <name type="scientific">hydrothermal vent metagenome</name>
    <dbReference type="NCBI Taxonomy" id="652676"/>
    <lineage>
        <taxon>unclassified sequences</taxon>
        <taxon>metagenomes</taxon>
        <taxon>ecological metagenomes</taxon>
    </lineage>
</organism>
<sequence>MKILLISLFCFLYFFSFGYAQTNLELRMIQDFRDAVVSKNQDKIHTTWMKLWVRDDVVAYMKKNMPDEFLLYKSHRLVMRVDNIQRKYSGGSSRFSRSEFTSSAYTSPSKSSVGGGSSSYSNRTTVKRNPNQSRESNNITARRSLNQDRPSNQRLMRNSINNSRRTRRFSNSRRYQRRQRPNRVR</sequence>
<dbReference type="AlphaFoldDB" id="A0A3B1D5C1"/>
<dbReference type="EMBL" id="UOGJ01000074">
    <property type="protein sequence ID" value="VAX35862.1"/>
    <property type="molecule type" value="Genomic_DNA"/>
</dbReference>
<reference evidence="2" key="1">
    <citation type="submission" date="2018-06" db="EMBL/GenBank/DDBJ databases">
        <authorList>
            <person name="Zhirakovskaya E."/>
        </authorList>
    </citation>
    <scope>NUCLEOTIDE SEQUENCE</scope>
</reference>
<feature type="compositionally biased region" description="Polar residues" evidence="1">
    <location>
        <begin position="122"/>
        <end position="156"/>
    </location>
</feature>
<feature type="compositionally biased region" description="Basic residues" evidence="1">
    <location>
        <begin position="164"/>
        <end position="185"/>
    </location>
</feature>
<evidence type="ECO:0000313" key="2">
    <source>
        <dbReference type="EMBL" id="VAX35862.1"/>
    </source>
</evidence>
<accession>A0A3B1D5C1</accession>
<protein>
    <submittedName>
        <fullName evidence="2">Uncharacterized protein</fullName>
    </submittedName>
</protein>
<gene>
    <name evidence="2" type="ORF">MNBD_UNCLBAC01-1053</name>
</gene>